<dbReference type="Gene3D" id="3.40.50.300">
    <property type="entry name" value="P-loop containing nucleotide triphosphate hydrolases"/>
    <property type="match status" value="1"/>
</dbReference>
<dbReference type="OrthoDB" id="1496333at2"/>
<gene>
    <name evidence="2" type="ORF">SAMN05192580_2182</name>
</gene>
<dbReference type="EMBL" id="FOZG01000002">
    <property type="protein sequence ID" value="SFR97584.1"/>
    <property type="molecule type" value="Genomic_DNA"/>
</dbReference>
<name>A0A1I6L288_9SPHN</name>
<dbReference type="STRING" id="1166337.SAMN05192580_2182"/>
<protein>
    <submittedName>
        <fullName evidence="2">RecA-family ATPase</fullName>
    </submittedName>
</protein>
<dbReference type="InterPro" id="IPR034154">
    <property type="entry name" value="TOPRIM_DnaG/twinkle"/>
</dbReference>
<dbReference type="Gene3D" id="3.40.1360.10">
    <property type="match status" value="1"/>
</dbReference>
<sequence length="713" mass="76388">MATAALDFGALMPKVAPLLLGKPNEHLSKGTRLRFGTHGSLEIDTAEGWFDDHEGKARGGVLELIQHKRGCSMHGALSWLEDQGLKERSEKPTRTEPQFYDYADADGVVAYRVERRGKGCVPPFLQHGPDGRGGFHAARGCMQGVPRLPYRLPELLAADPSRPVFVVEGEKDADRLAAAGVVATTNSGGAGKFGAELVSHFAGRRVVIIPDNDKPGEEHAVDVAAKLEGVAAAIAVVRVPGSLKSDVSDWLASGGTVASLMNMAEAALAGETDTSAPETFPIADLAAWAASEPTPKAFVMAGYIPHGEVTLLTGPGGTNKSTLGLQLCISRAAGLPLLGVDVEPGAALYITAEDDDPRNHWMAKKIAARVGTTLDRLVGRLAIVSLRGRLNNELATFDNEGRLLVQPTFKLLRTTLEKTGAKLVVLDNIAHLFAGNENDRTHVTAFINLLYQLCRDLDVTVVLIGHPNKAGDSYSGSTAWLNAVRSQIVLGRPEGDPDADKRVLTIGKANYARQDSMLTFRWHDFALVRDAELPADVRQQLAATAAAASDNQLFLDCLRARNEQRRAVSEKVSPTYAPKVFSSMAEARGVSKQRLEQAMERLFRVGAIERAPLWIGEDRKPVHGLRETAGDVRDTPENGGNACGQHCAGDVQPIAGDFRAPTVPNTHTYTTYMGAAPQGSAAPDTKQEEATRRGGVILAPGESEDDPVPGWEH</sequence>
<feature type="region of interest" description="Disordered" evidence="1">
    <location>
        <begin position="674"/>
        <end position="713"/>
    </location>
</feature>
<dbReference type="SUPFAM" id="SSF52540">
    <property type="entry name" value="P-loop containing nucleoside triphosphate hydrolases"/>
    <property type="match status" value="1"/>
</dbReference>
<dbReference type="Pfam" id="PF13481">
    <property type="entry name" value="AAA_25"/>
    <property type="match status" value="1"/>
</dbReference>
<evidence type="ECO:0000313" key="2">
    <source>
        <dbReference type="EMBL" id="SFR97584.1"/>
    </source>
</evidence>
<dbReference type="Proteomes" id="UP000198824">
    <property type="component" value="Unassembled WGS sequence"/>
</dbReference>
<evidence type="ECO:0000313" key="3">
    <source>
        <dbReference type="Proteomes" id="UP000198824"/>
    </source>
</evidence>
<proteinExistence type="predicted"/>
<organism evidence="2 3">
    <name type="scientific">Sphingomonas jatrophae</name>
    <dbReference type="NCBI Taxonomy" id="1166337"/>
    <lineage>
        <taxon>Bacteria</taxon>
        <taxon>Pseudomonadati</taxon>
        <taxon>Pseudomonadota</taxon>
        <taxon>Alphaproteobacteria</taxon>
        <taxon>Sphingomonadales</taxon>
        <taxon>Sphingomonadaceae</taxon>
        <taxon>Sphingomonas</taxon>
    </lineage>
</organism>
<keyword evidence="3" id="KW-1185">Reference proteome</keyword>
<accession>A0A1I6L288</accession>
<evidence type="ECO:0000256" key="1">
    <source>
        <dbReference type="SAM" id="MobiDB-lite"/>
    </source>
</evidence>
<dbReference type="InterPro" id="IPR027417">
    <property type="entry name" value="P-loop_NTPase"/>
</dbReference>
<dbReference type="CDD" id="cd01029">
    <property type="entry name" value="TOPRIM_primases"/>
    <property type="match status" value="1"/>
</dbReference>
<reference evidence="2 3" key="1">
    <citation type="submission" date="2016-10" db="EMBL/GenBank/DDBJ databases">
        <authorList>
            <person name="de Groot N.N."/>
        </authorList>
    </citation>
    <scope>NUCLEOTIDE SEQUENCE [LARGE SCALE GENOMIC DNA]</scope>
    <source>
        <strain evidence="2 3">S5-249</strain>
    </source>
</reference>
<dbReference type="RefSeq" id="WP_093314480.1">
    <property type="nucleotide sequence ID" value="NZ_FOZG01000002.1"/>
</dbReference>
<dbReference type="AlphaFoldDB" id="A0A1I6L288"/>